<dbReference type="AlphaFoldDB" id="A0A2I0W783"/>
<keyword evidence="2" id="KW-1185">Reference proteome</keyword>
<accession>A0A2I0W783</accession>
<dbReference type="EMBL" id="KZ502877">
    <property type="protein sequence ID" value="PKU71518.1"/>
    <property type="molecule type" value="Genomic_DNA"/>
</dbReference>
<dbReference type="Proteomes" id="UP000233837">
    <property type="component" value="Unassembled WGS sequence"/>
</dbReference>
<reference evidence="1 2" key="2">
    <citation type="journal article" date="2017" name="Nature">
        <title>The Apostasia genome and the evolution of orchids.</title>
        <authorList>
            <person name="Zhang G.Q."/>
            <person name="Liu K.W."/>
            <person name="Li Z."/>
            <person name="Lohaus R."/>
            <person name="Hsiao Y.Y."/>
            <person name="Niu S.C."/>
            <person name="Wang J.Y."/>
            <person name="Lin Y.C."/>
            <person name="Xu Q."/>
            <person name="Chen L.J."/>
            <person name="Yoshida K."/>
            <person name="Fujiwara S."/>
            <person name="Wang Z.W."/>
            <person name="Zhang Y.Q."/>
            <person name="Mitsuda N."/>
            <person name="Wang M."/>
            <person name="Liu G.H."/>
            <person name="Pecoraro L."/>
            <person name="Huang H.X."/>
            <person name="Xiao X.J."/>
            <person name="Lin M."/>
            <person name="Wu X.Y."/>
            <person name="Wu W.L."/>
            <person name="Chen Y.Y."/>
            <person name="Chang S.B."/>
            <person name="Sakamoto S."/>
            <person name="Ohme-Takagi M."/>
            <person name="Yagi M."/>
            <person name="Zeng S.J."/>
            <person name="Shen C.Y."/>
            <person name="Yeh C.M."/>
            <person name="Luo Y.B."/>
            <person name="Tsai W.C."/>
            <person name="Van de Peer Y."/>
            <person name="Liu Z.J."/>
        </authorList>
    </citation>
    <scope>NUCLEOTIDE SEQUENCE [LARGE SCALE GENOMIC DNA]</scope>
    <source>
        <tissue evidence="1">The whole plant</tissue>
    </source>
</reference>
<protein>
    <submittedName>
        <fullName evidence="1">Uncharacterized protein</fullName>
    </submittedName>
</protein>
<name>A0A2I0W783_9ASPA</name>
<evidence type="ECO:0000313" key="1">
    <source>
        <dbReference type="EMBL" id="PKU71518.1"/>
    </source>
</evidence>
<proteinExistence type="predicted"/>
<gene>
    <name evidence="1" type="ORF">MA16_Dca004360</name>
</gene>
<evidence type="ECO:0000313" key="2">
    <source>
        <dbReference type="Proteomes" id="UP000233837"/>
    </source>
</evidence>
<organism evidence="1 2">
    <name type="scientific">Dendrobium catenatum</name>
    <dbReference type="NCBI Taxonomy" id="906689"/>
    <lineage>
        <taxon>Eukaryota</taxon>
        <taxon>Viridiplantae</taxon>
        <taxon>Streptophyta</taxon>
        <taxon>Embryophyta</taxon>
        <taxon>Tracheophyta</taxon>
        <taxon>Spermatophyta</taxon>
        <taxon>Magnoliopsida</taxon>
        <taxon>Liliopsida</taxon>
        <taxon>Asparagales</taxon>
        <taxon>Orchidaceae</taxon>
        <taxon>Epidendroideae</taxon>
        <taxon>Malaxideae</taxon>
        <taxon>Dendrobiinae</taxon>
        <taxon>Dendrobium</taxon>
    </lineage>
</organism>
<sequence length="74" mass="8935">MYKEAIFSTNDLVGALPNNIISLCKNLKMYLSMRNFIVYLQFEELNIKFFSKLVHQFQFNFLLEVFFRIPKNFN</sequence>
<reference evidence="1 2" key="1">
    <citation type="journal article" date="2016" name="Sci. Rep.">
        <title>The Dendrobium catenatum Lindl. genome sequence provides insights into polysaccharide synthase, floral development and adaptive evolution.</title>
        <authorList>
            <person name="Zhang G.Q."/>
            <person name="Xu Q."/>
            <person name="Bian C."/>
            <person name="Tsai W.C."/>
            <person name="Yeh C.M."/>
            <person name="Liu K.W."/>
            <person name="Yoshida K."/>
            <person name="Zhang L.S."/>
            <person name="Chang S.B."/>
            <person name="Chen F."/>
            <person name="Shi Y."/>
            <person name="Su Y.Y."/>
            <person name="Zhang Y.Q."/>
            <person name="Chen L.J."/>
            <person name="Yin Y."/>
            <person name="Lin M."/>
            <person name="Huang H."/>
            <person name="Deng H."/>
            <person name="Wang Z.W."/>
            <person name="Zhu S.L."/>
            <person name="Zhao X."/>
            <person name="Deng C."/>
            <person name="Niu S.C."/>
            <person name="Huang J."/>
            <person name="Wang M."/>
            <person name="Liu G.H."/>
            <person name="Yang H.J."/>
            <person name="Xiao X.J."/>
            <person name="Hsiao Y.Y."/>
            <person name="Wu W.L."/>
            <person name="Chen Y.Y."/>
            <person name="Mitsuda N."/>
            <person name="Ohme-Takagi M."/>
            <person name="Luo Y.B."/>
            <person name="Van de Peer Y."/>
            <person name="Liu Z.J."/>
        </authorList>
    </citation>
    <scope>NUCLEOTIDE SEQUENCE [LARGE SCALE GENOMIC DNA]</scope>
    <source>
        <tissue evidence="1">The whole plant</tissue>
    </source>
</reference>